<feature type="transmembrane region" description="Helical" evidence="6">
    <location>
        <begin position="235"/>
        <end position="256"/>
    </location>
</feature>
<reference evidence="7 8" key="1">
    <citation type="submission" date="2023-05" db="EMBL/GenBank/DDBJ databases">
        <title>Novel species of genus Flectobacillus isolated from stream in China.</title>
        <authorList>
            <person name="Lu H."/>
        </authorList>
    </citation>
    <scope>NUCLEOTIDE SEQUENCE [LARGE SCALE GENOMIC DNA]</scope>
    <source>
        <strain evidence="7 8">KCTC 42575</strain>
    </source>
</reference>
<keyword evidence="5 6" id="KW-0472">Membrane</keyword>
<dbReference type="InterPro" id="IPR017039">
    <property type="entry name" value="Virul_fac_BrkB"/>
</dbReference>
<dbReference type="NCBIfam" id="TIGR00765">
    <property type="entry name" value="yihY_not_rbn"/>
    <property type="match status" value="1"/>
</dbReference>
<evidence type="ECO:0000256" key="2">
    <source>
        <dbReference type="ARBA" id="ARBA00022475"/>
    </source>
</evidence>
<feature type="transmembrane region" description="Helical" evidence="6">
    <location>
        <begin position="268"/>
        <end position="289"/>
    </location>
</feature>
<comment type="subcellular location">
    <subcellularLocation>
        <location evidence="1">Cell membrane</location>
        <topology evidence="1">Multi-pass membrane protein</topology>
    </subcellularLocation>
</comment>
<evidence type="ECO:0000313" key="7">
    <source>
        <dbReference type="EMBL" id="MDI9857680.1"/>
    </source>
</evidence>
<keyword evidence="2" id="KW-1003">Cell membrane</keyword>
<dbReference type="RefSeq" id="WP_283343008.1">
    <property type="nucleotide sequence ID" value="NZ_JASHIF010000002.1"/>
</dbReference>
<accession>A0ABT6Y288</accession>
<dbReference type="PANTHER" id="PTHR30213:SF0">
    <property type="entry name" value="UPF0761 MEMBRANE PROTEIN YIHY"/>
    <property type="match status" value="1"/>
</dbReference>
<evidence type="ECO:0000313" key="8">
    <source>
        <dbReference type="Proteomes" id="UP001236507"/>
    </source>
</evidence>
<dbReference type="PANTHER" id="PTHR30213">
    <property type="entry name" value="INNER MEMBRANE PROTEIN YHJD"/>
    <property type="match status" value="1"/>
</dbReference>
<sequence length="314" mass="35629">MLKRLRNTKLYSLVIYFLQTTRLKNTTATVYYVLKILIQKIIQFDIDVRAAAVAYNFTLAVFPTLIFLFSLIPYIPVENLDERILNLLSDVMPAGIYGEAKRTIVEIISKPRGGVLSLGFFFALYASTSGTMALMRAFNLTLTTQEKRGFVKARLIAVMMNFLLTMVLFVSIVVLIVGRLLVDMLFEGGMINPSFTFYLLQALTYFVIFTLFFLVISIVYYWGPSVHKKWKFINVGSITASILTIIITNGFSYYLSNFASYNRLYGTIGTFIALMVWLYLIALVLILGFEINASIDHAINVPPDSEEEFLSVEN</sequence>
<dbReference type="PIRSF" id="PIRSF035875">
    <property type="entry name" value="RNase_BN"/>
    <property type="match status" value="1"/>
</dbReference>
<dbReference type="Proteomes" id="UP001236507">
    <property type="component" value="Unassembled WGS sequence"/>
</dbReference>
<comment type="caution">
    <text evidence="7">The sequence shown here is derived from an EMBL/GenBank/DDBJ whole genome shotgun (WGS) entry which is preliminary data.</text>
</comment>
<name>A0ABT6Y288_9BACT</name>
<feature type="transmembrane region" description="Helical" evidence="6">
    <location>
        <begin position="115"/>
        <end position="134"/>
    </location>
</feature>
<keyword evidence="3 6" id="KW-0812">Transmembrane</keyword>
<keyword evidence="4 6" id="KW-1133">Transmembrane helix</keyword>
<proteinExistence type="predicted"/>
<dbReference type="EMBL" id="JASHIF010000002">
    <property type="protein sequence ID" value="MDI9857680.1"/>
    <property type="molecule type" value="Genomic_DNA"/>
</dbReference>
<evidence type="ECO:0000256" key="6">
    <source>
        <dbReference type="SAM" id="Phobius"/>
    </source>
</evidence>
<evidence type="ECO:0000256" key="1">
    <source>
        <dbReference type="ARBA" id="ARBA00004651"/>
    </source>
</evidence>
<protein>
    <submittedName>
        <fullName evidence="7">YihY/virulence factor BrkB family protein</fullName>
    </submittedName>
</protein>
<feature type="transmembrane region" description="Helical" evidence="6">
    <location>
        <begin position="53"/>
        <end position="75"/>
    </location>
</feature>
<organism evidence="7 8">
    <name type="scientific">Flectobacillus roseus</name>
    <dbReference type="NCBI Taxonomy" id="502259"/>
    <lineage>
        <taxon>Bacteria</taxon>
        <taxon>Pseudomonadati</taxon>
        <taxon>Bacteroidota</taxon>
        <taxon>Cytophagia</taxon>
        <taxon>Cytophagales</taxon>
        <taxon>Flectobacillaceae</taxon>
        <taxon>Flectobacillus</taxon>
    </lineage>
</organism>
<evidence type="ECO:0000256" key="5">
    <source>
        <dbReference type="ARBA" id="ARBA00023136"/>
    </source>
</evidence>
<evidence type="ECO:0000256" key="4">
    <source>
        <dbReference type="ARBA" id="ARBA00022989"/>
    </source>
</evidence>
<feature type="transmembrane region" description="Helical" evidence="6">
    <location>
        <begin position="155"/>
        <end position="182"/>
    </location>
</feature>
<feature type="transmembrane region" description="Helical" evidence="6">
    <location>
        <begin position="202"/>
        <end position="223"/>
    </location>
</feature>
<dbReference type="Pfam" id="PF03631">
    <property type="entry name" value="Virul_fac_BrkB"/>
    <property type="match status" value="1"/>
</dbReference>
<evidence type="ECO:0000256" key="3">
    <source>
        <dbReference type="ARBA" id="ARBA00022692"/>
    </source>
</evidence>
<keyword evidence="8" id="KW-1185">Reference proteome</keyword>
<gene>
    <name evidence="7" type="ORF">QM524_00540</name>
</gene>